<accession>A0A8K0CCM9</accession>
<evidence type="ECO:0000256" key="1">
    <source>
        <dbReference type="SAM" id="MobiDB-lite"/>
    </source>
</evidence>
<proteinExistence type="predicted"/>
<organism evidence="2 3">
    <name type="scientific">Ignelater luminosus</name>
    <name type="common">Cucubano</name>
    <name type="synonym">Pyrophorus luminosus</name>
    <dbReference type="NCBI Taxonomy" id="2038154"/>
    <lineage>
        <taxon>Eukaryota</taxon>
        <taxon>Metazoa</taxon>
        <taxon>Ecdysozoa</taxon>
        <taxon>Arthropoda</taxon>
        <taxon>Hexapoda</taxon>
        <taxon>Insecta</taxon>
        <taxon>Pterygota</taxon>
        <taxon>Neoptera</taxon>
        <taxon>Endopterygota</taxon>
        <taxon>Coleoptera</taxon>
        <taxon>Polyphaga</taxon>
        <taxon>Elateriformia</taxon>
        <taxon>Elateroidea</taxon>
        <taxon>Elateridae</taxon>
        <taxon>Agrypninae</taxon>
        <taxon>Pyrophorini</taxon>
        <taxon>Ignelater</taxon>
    </lineage>
</organism>
<keyword evidence="3" id="KW-1185">Reference proteome</keyword>
<feature type="compositionally biased region" description="Low complexity" evidence="1">
    <location>
        <begin position="396"/>
        <end position="450"/>
    </location>
</feature>
<name>A0A8K0CCM9_IGNLU</name>
<reference evidence="2" key="1">
    <citation type="submission" date="2019-08" db="EMBL/GenBank/DDBJ databases">
        <title>The genome of the North American firefly Photinus pyralis.</title>
        <authorList>
            <consortium name="Photinus pyralis genome working group"/>
            <person name="Fallon T.R."/>
            <person name="Sander Lower S.E."/>
            <person name="Weng J.-K."/>
        </authorList>
    </citation>
    <scope>NUCLEOTIDE SEQUENCE</scope>
    <source>
        <strain evidence="2">TRF0915ILg1</strain>
        <tissue evidence="2">Whole body</tissue>
    </source>
</reference>
<feature type="region of interest" description="Disordered" evidence="1">
    <location>
        <begin position="390"/>
        <end position="463"/>
    </location>
</feature>
<protein>
    <submittedName>
        <fullName evidence="2">Uncharacterized protein</fullName>
    </submittedName>
</protein>
<evidence type="ECO:0000313" key="3">
    <source>
        <dbReference type="Proteomes" id="UP000801492"/>
    </source>
</evidence>
<sequence>MAMNLGKVKDNEDDEESLKNAVTGVTGVTQPLNSLLLEDEFENNIEADDEPHNILLSPTNPFTLYAASLRRYVNCMSDQIRDMHKNLEPDLDDSIVIPKMPEIIKHTNENVFNPASGTDFSSPIDIPDNGEAAKKIYLDCISKMLAELGYETSFPSILDMIVNISVDFLKMIIHVFNTVQDEKENVNGLTNFCKKVSCALELDKALGLTDSQIKMIEYVGNLQSRSKELKENHEMLLKKRNGRLGTDESVMQTEESGEAATSLAFRALQPDAQRVFDFDTHSPSSSLSGILSPPPDEASSSLTHKLKVSSSPLYEAFSPYSIGTSSPPHEARSPPSGTISFPPLIDILYSSSHETSSPSVVEILSSSHATSSTFLINNLSSHSHEALSQLSDTALSPPLAESSSSRSDLSSSMSSSSFPSTPSTASPTFSPVTSPTRSPSTSSSSPSMSPVKKKKRLAFDRNE</sequence>
<evidence type="ECO:0000313" key="2">
    <source>
        <dbReference type="EMBL" id="KAF2884844.1"/>
    </source>
</evidence>
<dbReference type="AlphaFoldDB" id="A0A8K0CCM9"/>
<gene>
    <name evidence="2" type="ORF">ILUMI_21321</name>
</gene>
<feature type="region of interest" description="Disordered" evidence="1">
    <location>
        <begin position="285"/>
        <end position="304"/>
    </location>
</feature>
<dbReference type="Proteomes" id="UP000801492">
    <property type="component" value="Unassembled WGS sequence"/>
</dbReference>
<feature type="region of interest" description="Disordered" evidence="1">
    <location>
        <begin position="1"/>
        <end position="23"/>
    </location>
</feature>
<dbReference type="EMBL" id="VTPC01090126">
    <property type="protein sequence ID" value="KAF2884844.1"/>
    <property type="molecule type" value="Genomic_DNA"/>
</dbReference>
<comment type="caution">
    <text evidence="2">The sequence shown here is derived from an EMBL/GenBank/DDBJ whole genome shotgun (WGS) entry which is preliminary data.</text>
</comment>